<evidence type="ECO:0000313" key="3">
    <source>
        <dbReference type="Proteomes" id="UP000799118"/>
    </source>
</evidence>
<reference evidence="2" key="1">
    <citation type="journal article" date="2019" name="Environ. Microbiol.">
        <title>Fungal ecological strategies reflected in gene transcription - a case study of two litter decomposers.</title>
        <authorList>
            <person name="Barbi F."/>
            <person name="Kohler A."/>
            <person name="Barry K."/>
            <person name="Baskaran P."/>
            <person name="Daum C."/>
            <person name="Fauchery L."/>
            <person name="Ihrmark K."/>
            <person name="Kuo A."/>
            <person name="LaButti K."/>
            <person name="Lipzen A."/>
            <person name="Morin E."/>
            <person name="Grigoriev I.V."/>
            <person name="Henrissat B."/>
            <person name="Lindahl B."/>
            <person name="Martin F."/>
        </authorList>
    </citation>
    <scope>NUCLEOTIDE SEQUENCE</scope>
    <source>
        <strain evidence="2">JB14</strain>
    </source>
</reference>
<dbReference type="EMBL" id="ML769830">
    <property type="protein sequence ID" value="KAE9387006.1"/>
    <property type="molecule type" value="Genomic_DNA"/>
</dbReference>
<feature type="region of interest" description="Disordered" evidence="1">
    <location>
        <begin position="135"/>
        <end position="159"/>
    </location>
</feature>
<protein>
    <submittedName>
        <fullName evidence="2">Uncharacterized protein</fullName>
    </submittedName>
</protein>
<accession>A0A6A4GNG6</accession>
<organism evidence="2 3">
    <name type="scientific">Gymnopus androsaceus JB14</name>
    <dbReference type="NCBI Taxonomy" id="1447944"/>
    <lineage>
        <taxon>Eukaryota</taxon>
        <taxon>Fungi</taxon>
        <taxon>Dikarya</taxon>
        <taxon>Basidiomycota</taxon>
        <taxon>Agaricomycotina</taxon>
        <taxon>Agaricomycetes</taxon>
        <taxon>Agaricomycetidae</taxon>
        <taxon>Agaricales</taxon>
        <taxon>Marasmiineae</taxon>
        <taxon>Omphalotaceae</taxon>
        <taxon>Gymnopus</taxon>
    </lineage>
</organism>
<name>A0A6A4GNG6_9AGAR</name>
<evidence type="ECO:0000313" key="2">
    <source>
        <dbReference type="EMBL" id="KAE9387006.1"/>
    </source>
</evidence>
<sequence length="159" mass="18360">MMIPRKVEYRYKVEDKLEDERQDKELCRALDQALAKLWQKSPRRSENPDSGNRNGFAAHLPQFEIFYGSSQKEDILSETRSALSSQSEAQRPSHNLRERFCDQARRYWFSTYRVPYVSNATEIVVLVAVSIKEQNVPESTETDKKSSGVASVEIEPVET</sequence>
<dbReference type="Proteomes" id="UP000799118">
    <property type="component" value="Unassembled WGS sequence"/>
</dbReference>
<dbReference type="AlphaFoldDB" id="A0A6A4GNG6"/>
<keyword evidence="3" id="KW-1185">Reference proteome</keyword>
<gene>
    <name evidence="2" type="ORF">BT96DRAFT_948691</name>
</gene>
<evidence type="ECO:0000256" key="1">
    <source>
        <dbReference type="SAM" id="MobiDB-lite"/>
    </source>
</evidence>
<proteinExistence type="predicted"/>